<proteinExistence type="predicted"/>
<keyword evidence="1" id="KW-0472">Membrane</keyword>
<sequence length="77" mass="8820">MKIFTVKPEWITDSTWRALRTFWQTFWASFTVTLVAVLLSYANSGTFNWNVLWLQGAIVAFAAAIAKVMNKDQDTTE</sequence>
<gene>
    <name evidence="2" type="ORF">U27_02579</name>
</gene>
<name>A0A081CAZ5_VECG1</name>
<accession>A0A081CAZ5</accession>
<organism evidence="2">
    <name type="scientific">Vecturithrix granuli</name>
    <dbReference type="NCBI Taxonomy" id="1499967"/>
    <lineage>
        <taxon>Bacteria</taxon>
        <taxon>Candidatus Moduliflexota</taxon>
        <taxon>Candidatus Vecturitrichia</taxon>
        <taxon>Candidatus Vecturitrichales</taxon>
        <taxon>Candidatus Vecturitrichaceae</taxon>
        <taxon>Candidatus Vecturithrix</taxon>
    </lineage>
</organism>
<reference evidence="2" key="1">
    <citation type="journal article" date="2015" name="PeerJ">
        <title>First genomic representation of candidate bacterial phylum KSB3 points to enhanced environmental sensing as a trigger of wastewater bulking.</title>
        <authorList>
            <person name="Sekiguchi Y."/>
            <person name="Ohashi A."/>
            <person name="Parks D.H."/>
            <person name="Yamauchi T."/>
            <person name="Tyson G.W."/>
            <person name="Hugenholtz P."/>
        </authorList>
    </citation>
    <scope>NUCLEOTIDE SEQUENCE [LARGE SCALE GENOMIC DNA]</scope>
</reference>
<dbReference type="Proteomes" id="UP000030661">
    <property type="component" value="Unassembled WGS sequence"/>
</dbReference>
<evidence type="ECO:0000313" key="2">
    <source>
        <dbReference type="EMBL" id="GAK61750.1"/>
    </source>
</evidence>
<feature type="transmembrane region" description="Helical" evidence="1">
    <location>
        <begin position="21"/>
        <end position="41"/>
    </location>
</feature>
<feature type="transmembrane region" description="Helical" evidence="1">
    <location>
        <begin position="47"/>
        <end position="66"/>
    </location>
</feature>
<dbReference type="AlphaFoldDB" id="A0A081CAZ5"/>
<protein>
    <submittedName>
        <fullName evidence="2">Uncharacterized protein</fullName>
    </submittedName>
</protein>
<keyword evidence="1" id="KW-1133">Transmembrane helix</keyword>
<dbReference type="HOGENOM" id="CLU_2630944_0_0_0"/>
<keyword evidence="1" id="KW-0812">Transmembrane</keyword>
<dbReference type="STRING" id="1499967.U27_02579"/>
<dbReference type="EMBL" id="DF820483">
    <property type="protein sequence ID" value="GAK61750.1"/>
    <property type="molecule type" value="Genomic_DNA"/>
</dbReference>
<evidence type="ECO:0000313" key="3">
    <source>
        <dbReference type="Proteomes" id="UP000030661"/>
    </source>
</evidence>
<keyword evidence="3" id="KW-1185">Reference proteome</keyword>
<evidence type="ECO:0000256" key="1">
    <source>
        <dbReference type="SAM" id="Phobius"/>
    </source>
</evidence>